<evidence type="ECO:0000256" key="1">
    <source>
        <dbReference type="SAM" id="SignalP"/>
    </source>
</evidence>
<organism evidence="2 3">
    <name type="scientific">Leptospira ellisii</name>
    <dbReference type="NCBI Taxonomy" id="2023197"/>
    <lineage>
        <taxon>Bacteria</taxon>
        <taxon>Pseudomonadati</taxon>
        <taxon>Spirochaetota</taxon>
        <taxon>Spirochaetia</taxon>
        <taxon>Leptospirales</taxon>
        <taxon>Leptospiraceae</taxon>
        <taxon>Leptospira</taxon>
    </lineage>
</organism>
<feature type="chain" id="PRO_5041949489" description="Lipoprotein" evidence="1">
    <location>
        <begin position="21"/>
        <end position="324"/>
    </location>
</feature>
<sequence length="324" mass="35548">MKKFRFTLVFLVSIFWTAVACSPKSSSDEKDTTTSAYALLFGNSVSQNSSFFPAEMQSVSPVHNGRFPSSYTEAGVHYTFPQCQSDGVFSLEKVVPQDPFVVEAVFKENISSGTINVTKLGVPVTGSVTQPDAKTLRFVSDVPGDLYQRYQVVTSGVKLVLDDKPVLDATWYFYYDLNGDRGTSPNRVALTCSDASGTNVCNFESTYQFGRVNNGTANPQSVFDATVDNFSTDVGIQGSDGSFIYLWSYELCESEAAGIPPKAPGEFLFGKMTGVVPWEIPRAVVEANDFYVGAMGQFFRNVVGQRYDHSIYFEEAPPVIATQQ</sequence>
<dbReference type="AlphaFoldDB" id="A0AAE4TZ05"/>
<evidence type="ECO:0008006" key="4">
    <source>
        <dbReference type="Google" id="ProtNLM"/>
    </source>
</evidence>
<protein>
    <recommendedName>
        <fullName evidence="4">Lipoprotein</fullName>
    </recommendedName>
</protein>
<name>A0AAE4TZ05_9LEPT</name>
<dbReference type="RefSeq" id="WP_317573324.1">
    <property type="nucleotide sequence ID" value="NZ_NPEF02000015.1"/>
</dbReference>
<dbReference type="EMBL" id="NPEF02000015">
    <property type="protein sequence ID" value="MDV6236689.1"/>
    <property type="molecule type" value="Genomic_DNA"/>
</dbReference>
<evidence type="ECO:0000313" key="2">
    <source>
        <dbReference type="EMBL" id="MDV6236689.1"/>
    </source>
</evidence>
<keyword evidence="1" id="KW-0732">Signal</keyword>
<dbReference type="PROSITE" id="PS51257">
    <property type="entry name" value="PROKAR_LIPOPROTEIN"/>
    <property type="match status" value="1"/>
</dbReference>
<comment type="caution">
    <text evidence="2">The sequence shown here is derived from an EMBL/GenBank/DDBJ whole genome shotgun (WGS) entry which is preliminary data.</text>
</comment>
<evidence type="ECO:0000313" key="3">
    <source>
        <dbReference type="Proteomes" id="UP000232122"/>
    </source>
</evidence>
<gene>
    <name evidence="2" type="ORF">CH379_013745</name>
</gene>
<feature type="signal peptide" evidence="1">
    <location>
        <begin position="1"/>
        <end position="20"/>
    </location>
</feature>
<reference evidence="2 3" key="1">
    <citation type="journal article" date="2018" name="Microb. Genom.">
        <title>Deciphering the unexplored Leptospira diversity from soils uncovers genomic evolution to virulence.</title>
        <authorList>
            <person name="Thibeaux R."/>
            <person name="Iraola G."/>
            <person name="Ferres I."/>
            <person name="Bierque E."/>
            <person name="Girault D."/>
            <person name="Soupe-Gilbert M.E."/>
            <person name="Picardeau M."/>
            <person name="Goarant C."/>
        </authorList>
    </citation>
    <scope>NUCLEOTIDE SEQUENCE [LARGE SCALE GENOMIC DNA]</scope>
    <source>
        <strain evidence="2 3">ATI7-C-A5</strain>
    </source>
</reference>
<accession>A0AAE4TZ05</accession>
<proteinExistence type="predicted"/>
<dbReference type="Proteomes" id="UP000232122">
    <property type="component" value="Unassembled WGS sequence"/>
</dbReference>
<keyword evidence="3" id="KW-1185">Reference proteome</keyword>